<sequence length="932" mass="95652">MSVARHAANRVPRPRVGRAARAALAVALAGGLLSAGTAPASADAEQVLQQVDVQLAPDGTLTSVASTSVRRGEEGGEALETSLDIQDAAAELPVRIQTAYRLDDEAGTDLGEIAGRSGRVVIDLTVQNTTVRPEEVTYDAGGVQRSQFALVGVPMTVVASASLGEDTLSEVVTGAEGDDEATNGVLSRGGAGESRVQWATMLAPPRLAPSATFRLVLDTDDFEVPTFDIGVQPGLVTDTSLTGLLDEAFSDDEGGAIATETRTIEVIGDVTSVLTQAGAVLTDIETRLSDSAERLGARTIADLQSSSAGVSEQLGSLSADLTRLDGSLGEQLGGVEDDAVQALSSSLTEVKDVLGDPDRIKPPKPQDGAEGCRVDLGRNLAAPTVYGQLAAVSSRLTTLSNASGSCRAAIADDLARQIGSAEELADCTDGSTSAVCVLASARERLVEQADVLSLFGADLAGRLDAGAVDDLGTSMGAVVAELRSVEEAAEEIIGGSGLPVRPLALLLGSLVDSLESLKTLLQPGAATGLQAAFSDIHTIAGTQAQAIGTPDAEGSIAQRAAALTAAVCAIPGLADVTDTSRIPADVLEQLQTGLVSRIDAARGAAGCGGGTTLAQRLESVRSAWVSVQQTSAVEGDGSVARALATLRTSVDGALVELDEAIDDTVEVADLRGLVARVAALGAQAEVPSCDEITDRDPVGAVDALRFAYQRVACNQAGLEKEIDTAFKEARKALDSTGGEIGRSIVATDGARGKADERVGELFGTLSQGADRAAERIVDQGGRRIERQRDDLDRQVRQAESRLGGAVGDALRTIGSNIAAATGDLGESEARLQADLQRVLVDLGTRESGGTGILGSLATGAGQTGLANDSVQLANARASAFGSVRGKALDEVFLQQAQTIRALEREQEFRAFDDGVAEDDSLLTVFSFHLGQG</sequence>
<gene>
    <name evidence="2" type="ORF">BKA08_000440</name>
</gene>
<dbReference type="EMBL" id="JACCBE010000001">
    <property type="protein sequence ID" value="NYD56202.1"/>
    <property type="molecule type" value="Genomic_DNA"/>
</dbReference>
<comment type="caution">
    <text evidence="2">The sequence shown here is derived from an EMBL/GenBank/DDBJ whole genome shotgun (WGS) entry which is preliminary data.</text>
</comment>
<dbReference type="AlphaFoldDB" id="A0A7Y9EYB5"/>
<name>A0A7Y9EYB5_9ACTN</name>
<organism evidence="2 3">
    <name type="scientific">Nocardioides marinisabuli</name>
    <dbReference type="NCBI Taxonomy" id="419476"/>
    <lineage>
        <taxon>Bacteria</taxon>
        <taxon>Bacillati</taxon>
        <taxon>Actinomycetota</taxon>
        <taxon>Actinomycetes</taxon>
        <taxon>Propionibacteriales</taxon>
        <taxon>Nocardioidaceae</taxon>
        <taxon>Nocardioides</taxon>
    </lineage>
</organism>
<feature type="signal peptide" evidence="1">
    <location>
        <begin position="1"/>
        <end position="42"/>
    </location>
</feature>
<evidence type="ECO:0000256" key="1">
    <source>
        <dbReference type="SAM" id="SignalP"/>
    </source>
</evidence>
<keyword evidence="3" id="KW-1185">Reference proteome</keyword>
<reference evidence="2 3" key="1">
    <citation type="submission" date="2020-07" db="EMBL/GenBank/DDBJ databases">
        <title>Sequencing the genomes of 1000 actinobacteria strains.</title>
        <authorList>
            <person name="Klenk H.-P."/>
        </authorList>
    </citation>
    <scope>NUCLEOTIDE SEQUENCE [LARGE SCALE GENOMIC DNA]</scope>
    <source>
        <strain evidence="2 3">DSM 18965</strain>
    </source>
</reference>
<feature type="chain" id="PRO_5031056746" evidence="1">
    <location>
        <begin position="43"/>
        <end position="932"/>
    </location>
</feature>
<evidence type="ECO:0000313" key="2">
    <source>
        <dbReference type="EMBL" id="NYD56202.1"/>
    </source>
</evidence>
<evidence type="ECO:0000313" key="3">
    <source>
        <dbReference type="Proteomes" id="UP000516957"/>
    </source>
</evidence>
<accession>A0A7Y9EYB5</accession>
<keyword evidence="1" id="KW-0732">Signal</keyword>
<protein>
    <submittedName>
        <fullName evidence="2">Uncharacterized protein</fullName>
    </submittedName>
</protein>
<proteinExistence type="predicted"/>
<dbReference type="Proteomes" id="UP000516957">
    <property type="component" value="Unassembled WGS sequence"/>
</dbReference>
<dbReference type="RefSeq" id="WP_179614139.1">
    <property type="nucleotide sequence ID" value="NZ_CP059163.1"/>
</dbReference>